<evidence type="ECO:0000259" key="4">
    <source>
        <dbReference type="PROSITE" id="PS50977"/>
    </source>
</evidence>
<proteinExistence type="predicted"/>
<dbReference type="InterPro" id="IPR009057">
    <property type="entry name" value="Homeodomain-like_sf"/>
</dbReference>
<dbReference type="InterPro" id="IPR041678">
    <property type="entry name" value="TetR_C_16"/>
</dbReference>
<dbReference type="GO" id="GO:0003700">
    <property type="term" value="F:DNA-binding transcription factor activity"/>
    <property type="evidence" value="ECO:0007669"/>
    <property type="project" value="TreeGrafter"/>
</dbReference>
<protein>
    <submittedName>
        <fullName evidence="5">TetR family transcriptional regulator</fullName>
    </submittedName>
</protein>
<dbReference type="EMBL" id="BMMS01000002">
    <property type="protein sequence ID" value="GGO81331.1"/>
    <property type="molecule type" value="Genomic_DNA"/>
</dbReference>
<dbReference type="PROSITE" id="PS50977">
    <property type="entry name" value="HTH_TETR_2"/>
    <property type="match status" value="1"/>
</dbReference>
<dbReference type="InterPro" id="IPR050109">
    <property type="entry name" value="HTH-type_TetR-like_transc_reg"/>
</dbReference>
<dbReference type="Proteomes" id="UP000641932">
    <property type="component" value="Unassembled WGS sequence"/>
</dbReference>
<reference evidence="5" key="2">
    <citation type="submission" date="2020-09" db="EMBL/GenBank/DDBJ databases">
        <authorList>
            <person name="Sun Q."/>
            <person name="Zhou Y."/>
        </authorList>
    </citation>
    <scope>NUCLEOTIDE SEQUENCE</scope>
    <source>
        <strain evidence="5">CGMCC 4.7201</strain>
    </source>
</reference>
<dbReference type="Gene3D" id="1.10.10.60">
    <property type="entry name" value="Homeodomain-like"/>
    <property type="match status" value="1"/>
</dbReference>
<comment type="caution">
    <text evidence="5">The sequence shown here is derived from an EMBL/GenBank/DDBJ whole genome shotgun (WGS) entry which is preliminary data.</text>
</comment>
<evidence type="ECO:0000256" key="3">
    <source>
        <dbReference type="SAM" id="MobiDB-lite"/>
    </source>
</evidence>
<feature type="DNA-binding region" description="H-T-H motif" evidence="2">
    <location>
        <begin position="59"/>
        <end position="78"/>
    </location>
</feature>
<gene>
    <name evidence="5" type="ORF">GCM10012280_05300</name>
</gene>
<evidence type="ECO:0000256" key="1">
    <source>
        <dbReference type="ARBA" id="ARBA00023125"/>
    </source>
</evidence>
<keyword evidence="1 2" id="KW-0238">DNA-binding</keyword>
<evidence type="ECO:0000313" key="6">
    <source>
        <dbReference type="Proteomes" id="UP000641932"/>
    </source>
</evidence>
<dbReference type="SUPFAM" id="SSF48498">
    <property type="entry name" value="Tetracyclin repressor-like, C-terminal domain"/>
    <property type="match status" value="1"/>
</dbReference>
<dbReference type="PRINTS" id="PR00455">
    <property type="entry name" value="HTHTETR"/>
</dbReference>
<evidence type="ECO:0000256" key="2">
    <source>
        <dbReference type="PROSITE-ProRule" id="PRU00335"/>
    </source>
</evidence>
<keyword evidence="6" id="KW-1185">Reference proteome</keyword>
<dbReference type="Pfam" id="PF17920">
    <property type="entry name" value="TetR_C_16"/>
    <property type="match status" value="1"/>
</dbReference>
<dbReference type="Gene3D" id="1.10.357.10">
    <property type="entry name" value="Tetracycline Repressor, domain 2"/>
    <property type="match status" value="1"/>
</dbReference>
<dbReference type="SUPFAM" id="SSF46689">
    <property type="entry name" value="Homeodomain-like"/>
    <property type="match status" value="1"/>
</dbReference>
<feature type="region of interest" description="Disordered" evidence="3">
    <location>
        <begin position="1"/>
        <end position="38"/>
    </location>
</feature>
<accession>A0A917ZEG9</accession>
<feature type="domain" description="HTH tetR-type" evidence="4">
    <location>
        <begin position="36"/>
        <end position="96"/>
    </location>
</feature>
<dbReference type="PANTHER" id="PTHR30055:SF235">
    <property type="entry name" value="TRANSCRIPTIONAL REGULATORY PROTEIN"/>
    <property type="match status" value="1"/>
</dbReference>
<dbReference type="GO" id="GO:0000976">
    <property type="term" value="F:transcription cis-regulatory region binding"/>
    <property type="evidence" value="ECO:0007669"/>
    <property type="project" value="TreeGrafter"/>
</dbReference>
<dbReference type="InterPro" id="IPR036271">
    <property type="entry name" value="Tet_transcr_reg_TetR-rel_C_sf"/>
</dbReference>
<dbReference type="InterPro" id="IPR001647">
    <property type="entry name" value="HTH_TetR"/>
</dbReference>
<name>A0A917ZEG9_9ACTN</name>
<reference evidence="5" key="1">
    <citation type="journal article" date="2014" name="Int. J. Syst. Evol. Microbiol.">
        <title>Complete genome sequence of Corynebacterium casei LMG S-19264T (=DSM 44701T), isolated from a smear-ripened cheese.</title>
        <authorList>
            <consortium name="US DOE Joint Genome Institute (JGI-PGF)"/>
            <person name="Walter F."/>
            <person name="Albersmeier A."/>
            <person name="Kalinowski J."/>
            <person name="Ruckert C."/>
        </authorList>
    </citation>
    <scope>NUCLEOTIDE SEQUENCE</scope>
    <source>
        <strain evidence="5">CGMCC 4.7201</strain>
    </source>
</reference>
<dbReference type="AlphaFoldDB" id="A0A917ZEG9"/>
<sequence length="224" mass="24364">MELNIERVTETTSTGPAKGEEGRALPQRARRSREGASMREEILNAAREEFAGGGYDRTSVRAIARAAGVDPALVHHYFGSKEKLFATAVALPAVPSELIEALLAGDREHIAERWLRTLFTMWENEDANNRMAALVRSMTSGEPRSAMLRDFLTRHVLARIAAALGVERPELRAAMAGSQVIGLFIARSVVGVEPLAKTDAEYLIACYAPIVQRCLTGPLPDPVG</sequence>
<organism evidence="5 6">
    <name type="scientific">Wenjunlia tyrosinilytica</name>
    <dbReference type="NCBI Taxonomy" id="1544741"/>
    <lineage>
        <taxon>Bacteria</taxon>
        <taxon>Bacillati</taxon>
        <taxon>Actinomycetota</taxon>
        <taxon>Actinomycetes</taxon>
        <taxon>Kitasatosporales</taxon>
        <taxon>Streptomycetaceae</taxon>
        <taxon>Wenjunlia</taxon>
    </lineage>
</organism>
<evidence type="ECO:0000313" key="5">
    <source>
        <dbReference type="EMBL" id="GGO81331.1"/>
    </source>
</evidence>
<dbReference type="Pfam" id="PF00440">
    <property type="entry name" value="TetR_N"/>
    <property type="match status" value="1"/>
</dbReference>
<dbReference type="PANTHER" id="PTHR30055">
    <property type="entry name" value="HTH-TYPE TRANSCRIPTIONAL REGULATOR RUTR"/>
    <property type="match status" value="1"/>
</dbReference>